<accession>A0AA40HKS2</accession>
<dbReference type="SUPFAM" id="SSF116846">
    <property type="entry name" value="MIT domain"/>
    <property type="match status" value="1"/>
</dbReference>
<evidence type="ECO:0000313" key="6">
    <source>
        <dbReference type="EMBL" id="KAK1332451.1"/>
    </source>
</evidence>
<dbReference type="Proteomes" id="UP001177744">
    <property type="component" value="Unassembled WGS sequence"/>
</dbReference>
<evidence type="ECO:0000313" key="7">
    <source>
        <dbReference type="Proteomes" id="UP001177744"/>
    </source>
</evidence>
<proteinExistence type="predicted"/>
<feature type="compositionally biased region" description="Low complexity" evidence="4">
    <location>
        <begin position="18"/>
        <end position="29"/>
    </location>
</feature>
<evidence type="ECO:0000259" key="5">
    <source>
        <dbReference type="Pfam" id="PF04212"/>
    </source>
</evidence>
<dbReference type="InterPro" id="IPR051297">
    <property type="entry name" value="PalB/RIM13"/>
</dbReference>
<keyword evidence="2" id="KW-0378">Hydrolase</keyword>
<name>A0AA40HKS2_CNENI</name>
<feature type="domain" description="MIT" evidence="5">
    <location>
        <begin position="158"/>
        <end position="217"/>
    </location>
</feature>
<dbReference type="InterPro" id="IPR007330">
    <property type="entry name" value="MIT_dom"/>
</dbReference>
<dbReference type="AlphaFoldDB" id="A0AA40HKS2"/>
<dbReference type="Gene3D" id="1.20.58.80">
    <property type="entry name" value="Phosphotransferase system, lactose/cellobiose-type IIA subunit"/>
    <property type="match status" value="1"/>
</dbReference>
<protein>
    <recommendedName>
        <fullName evidence="5">MIT domain-containing protein</fullName>
    </recommendedName>
</protein>
<keyword evidence="7" id="KW-1185">Reference proteome</keyword>
<organism evidence="6 7">
    <name type="scientific">Cnephaeus nilssonii</name>
    <name type="common">Northern bat</name>
    <name type="synonym">Eptesicus nilssonii</name>
    <dbReference type="NCBI Taxonomy" id="3371016"/>
    <lineage>
        <taxon>Eukaryota</taxon>
        <taxon>Metazoa</taxon>
        <taxon>Chordata</taxon>
        <taxon>Craniata</taxon>
        <taxon>Vertebrata</taxon>
        <taxon>Euteleostomi</taxon>
        <taxon>Mammalia</taxon>
        <taxon>Eutheria</taxon>
        <taxon>Laurasiatheria</taxon>
        <taxon>Chiroptera</taxon>
        <taxon>Yangochiroptera</taxon>
        <taxon>Vespertilionidae</taxon>
        <taxon>Cnephaeus</taxon>
    </lineage>
</organism>
<evidence type="ECO:0000256" key="1">
    <source>
        <dbReference type="ARBA" id="ARBA00022670"/>
    </source>
</evidence>
<dbReference type="EMBL" id="JAULJE010000018">
    <property type="protein sequence ID" value="KAK1332451.1"/>
    <property type="molecule type" value="Genomic_DNA"/>
</dbReference>
<dbReference type="GO" id="GO:0004197">
    <property type="term" value="F:cysteine-type endopeptidase activity"/>
    <property type="evidence" value="ECO:0007669"/>
    <property type="project" value="TreeGrafter"/>
</dbReference>
<feature type="region of interest" description="Disordered" evidence="4">
    <location>
        <begin position="75"/>
        <end position="98"/>
    </location>
</feature>
<dbReference type="PANTHER" id="PTHR46143">
    <property type="entry name" value="CALPAIN-7"/>
    <property type="match status" value="1"/>
</dbReference>
<dbReference type="Pfam" id="PF04212">
    <property type="entry name" value="MIT"/>
    <property type="match status" value="1"/>
</dbReference>
<sequence length="220" mass="24137">MEQTLSSSRRWRHELSVPPAQSATPATLSPTPPPRLLANRGHSEDGESVLGPTWYFRPNPGSRGGHVRALHAGMAPPTSLNSREESGLRCPSPRETPEGQAALAQCGRKLRWPFLGAPKSWPRLPGAPRSAKRLCVRASLPRQVRGLGAMDSSALERDAVQFARLAVQRDHEGRYAEAVFYYKEAAQALIYAEMAGSSLEHIQEKISEYLERVQALHSAG</sequence>
<dbReference type="InterPro" id="IPR036181">
    <property type="entry name" value="MIT_dom_sf"/>
</dbReference>
<reference evidence="6" key="1">
    <citation type="submission" date="2023-06" db="EMBL/GenBank/DDBJ databases">
        <title>Reference genome for the Northern bat (Eptesicus nilssonii), a most northern bat species.</title>
        <authorList>
            <person name="Laine V.N."/>
            <person name="Pulliainen A.T."/>
            <person name="Lilley T.M."/>
        </authorList>
    </citation>
    <scope>NUCLEOTIDE SEQUENCE</scope>
    <source>
        <strain evidence="6">BLF_Eptnil</strain>
        <tissue evidence="6">Kidney</tissue>
    </source>
</reference>
<dbReference type="PANTHER" id="PTHR46143:SF1">
    <property type="entry name" value="CALPAIN-7"/>
    <property type="match status" value="1"/>
</dbReference>
<evidence type="ECO:0000256" key="4">
    <source>
        <dbReference type="SAM" id="MobiDB-lite"/>
    </source>
</evidence>
<dbReference type="GO" id="GO:0006508">
    <property type="term" value="P:proteolysis"/>
    <property type="evidence" value="ECO:0007669"/>
    <property type="project" value="UniProtKB-KW"/>
</dbReference>
<evidence type="ECO:0000256" key="2">
    <source>
        <dbReference type="ARBA" id="ARBA00022801"/>
    </source>
</evidence>
<keyword evidence="3" id="KW-0788">Thiol protease</keyword>
<feature type="region of interest" description="Disordered" evidence="4">
    <location>
        <begin position="1"/>
        <end position="46"/>
    </location>
</feature>
<evidence type="ECO:0000256" key="3">
    <source>
        <dbReference type="ARBA" id="ARBA00022807"/>
    </source>
</evidence>
<keyword evidence="1" id="KW-0645">Protease</keyword>
<comment type="caution">
    <text evidence="6">The sequence shown here is derived from an EMBL/GenBank/DDBJ whole genome shotgun (WGS) entry which is preliminary data.</text>
</comment>
<gene>
    <name evidence="6" type="ORF">QTO34_007128</name>
</gene>